<comment type="caution">
    <text evidence="2">The sequence shown here is derived from an EMBL/GenBank/DDBJ whole genome shotgun (WGS) entry which is preliminary data.</text>
</comment>
<dbReference type="EMBL" id="SOCA01000001">
    <property type="protein sequence ID" value="TDU80916.1"/>
    <property type="molecule type" value="Genomic_DNA"/>
</dbReference>
<evidence type="ECO:0000259" key="1">
    <source>
        <dbReference type="Pfam" id="PF09423"/>
    </source>
</evidence>
<keyword evidence="3" id="KW-1185">Reference proteome</keyword>
<dbReference type="PROSITE" id="PS51318">
    <property type="entry name" value="TAT"/>
    <property type="match status" value="1"/>
</dbReference>
<dbReference type="Proteomes" id="UP000295662">
    <property type="component" value="Unassembled WGS sequence"/>
</dbReference>
<dbReference type="AlphaFoldDB" id="A0A4R7SR65"/>
<dbReference type="InterPro" id="IPR038607">
    <property type="entry name" value="PhoD-like_sf"/>
</dbReference>
<protein>
    <submittedName>
        <fullName evidence="2">PhoD-like phosphatase</fullName>
    </submittedName>
</protein>
<dbReference type="InterPro" id="IPR029052">
    <property type="entry name" value="Metallo-depent_PP-like"/>
</dbReference>
<organism evidence="2 3">
    <name type="scientific">Prosthecobacter fusiformis</name>
    <dbReference type="NCBI Taxonomy" id="48464"/>
    <lineage>
        <taxon>Bacteria</taxon>
        <taxon>Pseudomonadati</taxon>
        <taxon>Verrucomicrobiota</taxon>
        <taxon>Verrucomicrobiia</taxon>
        <taxon>Verrucomicrobiales</taxon>
        <taxon>Verrucomicrobiaceae</taxon>
        <taxon>Prosthecobacter</taxon>
    </lineage>
</organism>
<dbReference type="PANTHER" id="PTHR43606:SF2">
    <property type="entry name" value="ALKALINE PHOSPHATASE FAMILY PROTEIN (AFU_ORTHOLOGUE AFUA_5G03860)"/>
    <property type="match status" value="1"/>
</dbReference>
<sequence>MPSPTLSRRKLLADSAILTAGALLAPHLKGQQATAASAFISRWEEDLDRVWLGADFWVNPMQDWQVKDGRAECIAAKPNRNVHVLTRELGDHSGDLHMSVRIGRVGGGSLAGNGKGSAGFKIGILGTLRDHPELRDYRNNLAFSSGWDVGFTAAGGLFFGDSRQAEKDAVTLGAVEAVDLDLKVEPAGSSYALTLTVKDAAGGQTLGELKRTDIRPLQLIGNLAIGCNFGPEAGPRAAAKKKARPEGPGLGEFWFSHWSIQGSKVIANEAHRFGPILFNHYTLSNRVMKMSVQMPPLGMADIQEVNMEVKANGSDWKAVAKAPIHPQARTATFEMPGWQDDQDIPYRLAYTLKSKSSEAVHHYEGTVRANPSAQVEFSVADISCNIHTCFPNAPYVASVAKLNPDLMAFVGDQFYESTASYGVQRDPLEPAILDYLRKWYFHGWTWRELTKDRPSISLPDDHDVYQGNLWGMNGAPQGQSQEAGGYQMNPEWVNVVHRTQTSHHPAAYDPEPSEQGISNYYGAMTYGGISFAILADRQFKSAPENNVPATDSRADHVINPDFDPKTADIAGLELLGAKQLQFLEEWARDWKDAEMKAVLSQTIFTGMATTHGTEREVLRIDYDQNGWPQAARNAALKAIRKSFAFHVAGDQHLPALVHYGIDEHRDAGVGFAGPAVNVGYQRWWEPTEKIHKLKPGQGLTGDFTDHFGHPMTVLAVKNGILEPRKDAMGISIDKASGFGMVRFNKKDRTITCECWPFGTDFGQPGAPQFDTWPVVTSQLDQYARKALVHLPKLSINGTAKPLVEVMDAAGELVYALRLASADFQPHVFTEGPYSLRISDPETGKFKMLEGLSAVKDNSETLEVALG</sequence>
<accession>A0A4R7SR65</accession>
<reference evidence="2 3" key="1">
    <citation type="submission" date="2019-03" db="EMBL/GenBank/DDBJ databases">
        <title>Genomic Encyclopedia of Archaeal and Bacterial Type Strains, Phase II (KMG-II): from individual species to whole genera.</title>
        <authorList>
            <person name="Goeker M."/>
        </authorList>
    </citation>
    <scope>NUCLEOTIDE SEQUENCE [LARGE SCALE GENOMIC DNA]</scope>
    <source>
        <strain evidence="2 3">ATCC 25309</strain>
    </source>
</reference>
<evidence type="ECO:0000313" key="2">
    <source>
        <dbReference type="EMBL" id="TDU80916.1"/>
    </source>
</evidence>
<gene>
    <name evidence="2" type="ORF">EI77_00217</name>
</gene>
<dbReference type="SUPFAM" id="SSF56300">
    <property type="entry name" value="Metallo-dependent phosphatases"/>
    <property type="match status" value="1"/>
</dbReference>
<feature type="domain" description="PhoD-like phosphatase metallophosphatase" evidence="1">
    <location>
        <begin position="393"/>
        <end position="680"/>
    </location>
</feature>
<dbReference type="PANTHER" id="PTHR43606">
    <property type="entry name" value="PHOSPHATASE, PUTATIVE (AFU_ORTHOLOGUE AFUA_6G08710)-RELATED"/>
    <property type="match status" value="1"/>
</dbReference>
<dbReference type="RefSeq" id="WP_133792907.1">
    <property type="nucleotide sequence ID" value="NZ_SOCA01000001.1"/>
</dbReference>
<name>A0A4R7SR65_9BACT</name>
<dbReference type="InterPro" id="IPR052900">
    <property type="entry name" value="Phospholipid_Metab_Enz"/>
</dbReference>
<dbReference type="Pfam" id="PF09423">
    <property type="entry name" value="PhoD"/>
    <property type="match status" value="1"/>
</dbReference>
<dbReference type="InterPro" id="IPR006311">
    <property type="entry name" value="TAT_signal"/>
</dbReference>
<dbReference type="OrthoDB" id="9761852at2"/>
<dbReference type="InterPro" id="IPR018946">
    <property type="entry name" value="PhoD-like_MPP"/>
</dbReference>
<proteinExistence type="predicted"/>
<dbReference type="Gene3D" id="3.60.21.70">
    <property type="entry name" value="PhoD-like phosphatase"/>
    <property type="match status" value="1"/>
</dbReference>
<evidence type="ECO:0000313" key="3">
    <source>
        <dbReference type="Proteomes" id="UP000295662"/>
    </source>
</evidence>